<dbReference type="InterPro" id="IPR017853">
    <property type="entry name" value="GH"/>
</dbReference>
<dbReference type="PANTHER" id="PTHR22762:SF54">
    <property type="entry name" value="BCDNA.GH04962"/>
    <property type="match status" value="1"/>
</dbReference>
<dbReference type="SUPFAM" id="SSF51011">
    <property type="entry name" value="Glycosyl hydrolase domain"/>
    <property type="match status" value="1"/>
</dbReference>
<dbReference type="Gene3D" id="3.20.20.80">
    <property type="entry name" value="Glycosidases"/>
    <property type="match status" value="1"/>
</dbReference>
<dbReference type="Proteomes" id="UP000195570">
    <property type="component" value="Unassembled WGS sequence"/>
</dbReference>
<feature type="domain" description="Glycoside hydrolase family 31 N-terminal" evidence="13">
    <location>
        <begin position="118"/>
        <end position="193"/>
    </location>
</feature>
<gene>
    <name evidence="15" type="ORF">TEOVI_000085800</name>
</gene>
<dbReference type="SUPFAM" id="SSF51445">
    <property type="entry name" value="(Trans)glycosidases"/>
    <property type="match status" value="1"/>
</dbReference>
<dbReference type="RefSeq" id="XP_067080282.1">
    <property type="nucleotide sequence ID" value="XM_067224181.1"/>
</dbReference>
<feature type="domain" description="Glycoside hydrolase family 31 TIM barrel" evidence="12">
    <location>
        <begin position="239"/>
        <end position="574"/>
    </location>
</feature>
<dbReference type="GO" id="GO:0006491">
    <property type="term" value="P:N-glycan processing"/>
    <property type="evidence" value="ECO:0007669"/>
    <property type="project" value="TreeGrafter"/>
</dbReference>
<dbReference type="SUPFAM" id="SSF74650">
    <property type="entry name" value="Galactose mutarotase-like"/>
    <property type="match status" value="1"/>
</dbReference>
<evidence type="ECO:0000256" key="9">
    <source>
        <dbReference type="ARBA" id="ARBA00042895"/>
    </source>
</evidence>
<comment type="caution">
    <text evidence="15">The sequence shown here is derived from an EMBL/GenBank/DDBJ whole genome shotgun (WGS) entry which is preliminary data.</text>
</comment>
<evidence type="ECO:0000313" key="16">
    <source>
        <dbReference type="Proteomes" id="UP000195570"/>
    </source>
</evidence>
<comment type="pathway">
    <text evidence="2">Glycan metabolism; N-glycan metabolism.</text>
</comment>
<evidence type="ECO:0000256" key="4">
    <source>
        <dbReference type="ARBA" id="ARBA00022729"/>
    </source>
</evidence>
<evidence type="ECO:0000313" key="15">
    <source>
        <dbReference type="EMBL" id="SCU69292.1"/>
    </source>
</evidence>
<accession>A0A1G4IBF3</accession>
<name>A0A1G4IBF3_TRYEQ</name>
<dbReference type="GeneID" id="92374798"/>
<dbReference type="Pfam" id="PF01055">
    <property type="entry name" value="Glyco_hydro_31_2nd"/>
    <property type="match status" value="1"/>
</dbReference>
<dbReference type="GO" id="GO:0005975">
    <property type="term" value="P:carbohydrate metabolic process"/>
    <property type="evidence" value="ECO:0007669"/>
    <property type="project" value="InterPro"/>
</dbReference>
<dbReference type="Pfam" id="PF13802">
    <property type="entry name" value="Gal_mutarotas_2"/>
    <property type="match status" value="1"/>
</dbReference>
<keyword evidence="16" id="KW-1185">Reference proteome</keyword>
<sequence>MMLSLVLSLIFLSVTTVRSKEITKLNSEFNLDASDYGEGILRLVLKPNKDWFYEVDSVVVREPVVGELQSKCDGASCTISSGNCAITTTVEGNRFQANYQCAGSMLTSVDLSLDHLEEPSVNFSFPVAQRLYGIPEHSMDLALKGDVTYLMYNTDAFQYKINDPQPLYGSIPFLIAHSVKVTTGVLFLNSAGMKVKVLSENGMGCQWDAEAGLVDLFFFPGPTPALVQQQHASITGPTILPPYFSLGFHQCRWNYRSTEDSLGVDQGFDQHNLPYDVLWLDIEHTDNKKYFTWDKDTFPDPKLLVGTLASKGRKLVTIKDPHVRVEPGYFVHDEAMQGDYYVKSSSGDGPYVGQCWPGRSSWPDFYNKRTRDWYATFFHHDRYEGGSHDVHTWVDMNEPSIFDGPEKTIRRDAKHTSDSGKLVDNKYIHNIYSLYTVMSAHQGHLESSKGLDHVKRPFILTRSFFSGSQRYSAMWTGDNMAKWDHLQNSFPELLSLSVSNYVFIGADAGGFFFDPSEELFVRWMQAAVFYPFMRTHSHLETKRREPWMFGGAATDRIRAALALRYSLLPYIYTQFFISHRTGSTIMRPLFYEFPHEEQFYDEQYTFMFGPSLLASPVINEGETEKVIPIPSGSKWYSYATGEVVLPGQHRVKVDMDSIPFFLRGGHIIPAKLRMRRGTFGTKHDPFTLYVALNDKGNSAGELFIDDGESFNYESGAYIHRLLSFTDGRLVNTVHPNSTANAMFTAKNRVERIIILGYEGKPKVAMIEVPTQSVIMGREVDCEIEDGSLVLRNPDLPISDDWTIVLKR</sequence>
<dbReference type="PANTHER" id="PTHR22762">
    <property type="entry name" value="ALPHA-GLUCOSIDASE"/>
    <property type="match status" value="1"/>
</dbReference>
<protein>
    <recommendedName>
        <fullName evidence="9">Glucosidase II subunit alpha</fullName>
    </recommendedName>
</protein>
<dbReference type="Gene3D" id="2.60.40.1760">
    <property type="entry name" value="glycosyl hydrolase (family 31)"/>
    <property type="match status" value="1"/>
</dbReference>
<keyword evidence="6" id="KW-0256">Endoplasmic reticulum</keyword>
<dbReference type="InterPro" id="IPR013780">
    <property type="entry name" value="Glyco_hydro_b"/>
</dbReference>
<proteinExistence type="inferred from homology"/>
<evidence type="ECO:0000259" key="13">
    <source>
        <dbReference type="Pfam" id="PF13802"/>
    </source>
</evidence>
<reference evidence="15" key="1">
    <citation type="submission" date="2016-09" db="EMBL/GenBank/DDBJ databases">
        <authorList>
            <person name="Hebert L."/>
            <person name="Moumen B."/>
        </authorList>
    </citation>
    <scope>NUCLEOTIDE SEQUENCE [LARGE SCALE GENOMIC DNA]</scope>
    <source>
        <strain evidence="15">OVI</strain>
    </source>
</reference>
<feature type="domain" description="Glycosyl hydrolase family 31 C-terminal" evidence="14">
    <location>
        <begin position="582"/>
        <end position="668"/>
    </location>
</feature>
<dbReference type="CDD" id="cd14752">
    <property type="entry name" value="GH31_N"/>
    <property type="match status" value="1"/>
</dbReference>
<dbReference type="GO" id="GO:0090599">
    <property type="term" value="F:alpha-glucosidase activity"/>
    <property type="evidence" value="ECO:0007669"/>
    <property type="project" value="TreeGrafter"/>
</dbReference>
<dbReference type="InterPro" id="IPR000322">
    <property type="entry name" value="Glyco_hydro_31_TIM"/>
</dbReference>
<dbReference type="EMBL" id="CZPT02001192">
    <property type="protein sequence ID" value="SCU69292.1"/>
    <property type="molecule type" value="Genomic_DNA"/>
</dbReference>
<dbReference type="GO" id="GO:0005783">
    <property type="term" value="C:endoplasmic reticulum"/>
    <property type="evidence" value="ECO:0007669"/>
    <property type="project" value="UniProtKB-SubCell"/>
</dbReference>
<keyword evidence="8 10" id="KW-0326">Glycosidase</keyword>
<dbReference type="CDD" id="cd06603">
    <property type="entry name" value="GH31_GANC_GANAB_alpha"/>
    <property type="match status" value="1"/>
</dbReference>
<evidence type="ECO:0000256" key="2">
    <source>
        <dbReference type="ARBA" id="ARBA00004833"/>
    </source>
</evidence>
<dbReference type="InterPro" id="IPR011013">
    <property type="entry name" value="Gal_mutarotase_sf_dom"/>
</dbReference>
<dbReference type="GO" id="GO:0030246">
    <property type="term" value="F:carbohydrate binding"/>
    <property type="evidence" value="ECO:0007669"/>
    <property type="project" value="InterPro"/>
</dbReference>
<evidence type="ECO:0000256" key="3">
    <source>
        <dbReference type="ARBA" id="ARBA00007806"/>
    </source>
</evidence>
<feature type="signal peptide" evidence="11">
    <location>
        <begin position="1"/>
        <end position="19"/>
    </location>
</feature>
<dbReference type="VEuPathDB" id="TriTrypDB:TEOVI_000085800"/>
<dbReference type="AlphaFoldDB" id="A0A1G4IBF3"/>
<keyword evidence="7" id="KW-0325">Glycoprotein</keyword>
<evidence type="ECO:0000259" key="14">
    <source>
        <dbReference type="Pfam" id="PF21365"/>
    </source>
</evidence>
<comment type="subcellular location">
    <subcellularLocation>
        <location evidence="1">Endoplasmic reticulum</location>
    </subcellularLocation>
</comment>
<evidence type="ECO:0000259" key="12">
    <source>
        <dbReference type="Pfam" id="PF01055"/>
    </source>
</evidence>
<organism evidence="15 16">
    <name type="scientific">Trypanosoma equiperdum</name>
    <dbReference type="NCBI Taxonomy" id="5694"/>
    <lineage>
        <taxon>Eukaryota</taxon>
        <taxon>Discoba</taxon>
        <taxon>Euglenozoa</taxon>
        <taxon>Kinetoplastea</taxon>
        <taxon>Metakinetoplastina</taxon>
        <taxon>Trypanosomatida</taxon>
        <taxon>Trypanosomatidae</taxon>
        <taxon>Trypanosoma</taxon>
    </lineage>
</organism>
<comment type="similarity">
    <text evidence="3 10">Belongs to the glycosyl hydrolase 31 family.</text>
</comment>
<evidence type="ECO:0000256" key="8">
    <source>
        <dbReference type="ARBA" id="ARBA00023295"/>
    </source>
</evidence>
<keyword evidence="5 10" id="KW-0378">Hydrolase</keyword>
<dbReference type="InterPro" id="IPR048395">
    <property type="entry name" value="Glyco_hydro_31_C"/>
</dbReference>
<dbReference type="Gene3D" id="2.60.40.1180">
    <property type="entry name" value="Golgi alpha-mannosidase II"/>
    <property type="match status" value="2"/>
</dbReference>
<keyword evidence="4 11" id="KW-0732">Signal</keyword>
<evidence type="ECO:0000256" key="11">
    <source>
        <dbReference type="SAM" id="SignalP"/>
    </source>
</evidence>
<evidence type="ECO:0000256" key="6">
    <source>
        <dbReference type="ARBA" id="ARBA00022824"/>
    </source>
</evidence>
<evidence type="ECO:0000256" key="7">
    <source>
        <dbReference type="ARBA" id="ARBA00023180"/>
    </source>
</evidence>
<evidence type="ECO:0000256" key="10">
    <source>
        <dbReference type="RuleBase" id="RU361185"/>
    </source>
</evidence>
<dbReference type="InterPro" id="IPR025887">
    <property type="entry name" value="Glyco_hydro_31_N_dom"/>
</dbReference>
<evidence type="ECO:0000256" key="1">
    <source>
        <dbReference type="ARBA" id="ARBA00004240"/>
    </source>
</evidence>
<evidence type="ECO:0000256" key="5">
    <source>
        <dbReference type="ARBA" id="ARBA00022801"/>
    </source>
</evidence>
<dbReference type="Pfam" id="PF21365">
    <property type="entry name" value="Glyco_hydro_31_3rd"/>
    <property type="match status" value="1"/>
</dbReference>
<feature type="chain" id="PRO_5009235359" description="Glucosidase II subunit alpha" evidence="11">
    <location>
        <begin position="20"/>
        <end position="807"/>
    </location>
</feature>